<gene>
    <name evidence="1" type="ORF">DPEC_G00308760</name>
</gene>
<comment type="caution">
    <text evidence="1">The sequence shown here is derived from an EMBL/GenBank/DDBJ whole genome shotgun (WGS) entry which is preliminary data.</text>
</comment>
<evidence type="ECO:0000313" key="1">
    <source>
        <dbReference type="EMBL" id="KAJ7989850.1"/>
    </source>
</evidence>
<evidence type="ECO:0000313" key="2">
    <source>
        <dbReference type="Proteomes" id="UP001157502"/>
    </source>
</evidence>
<dbReference type="EMBL" id="CM055756">
    <property type="protein sequence ID" value="KAJ7989850.1"/>
    <property type="molecule type" value="Genomic_DNA"/>
</dbReference>
<dbReference type="Proteomes" id="UP001157502">
    <property type="component" value="Chromosome 29"/>
</dbReference>
<keyword evidence="2" id="KW-1185">Reference proteome</keyword>
<reference evidence="1" key="1">
    <citation type="submission" date="2021-05" db="EMBL/GenBank/DDBJ databases">
        <authorList>
            <person name="Pan Q."/>
            <person name="Jouanno E."/>
            <person name="Zahm M."/>
            <person name="Klopp C."/>
            <person name="Cabau C."/>
            <person name="Louis A."/>
            <person name="Berthelot C."/>
            <person name="Parey E."/>
            <person name="Roest Crollius H."/>
            <person name="Montfort J."/>
            <person name="Robinson-Rechavi M."/>
            <person name="Bouchez O."/>
            <person name="Lampietro C."/>
            <person name="Lopez Roques C."/>
            <person name="Donnadieu C."/>
            <person name="Postlethwait J."/>
            <person name="Bobe J."/>
            <person name="Dillon D."/>
            <person name="Chandos A."/>
            <person name="von Hippel F."/>
            <person name="Guiguen Y."/>
        </authorList>
    </citation>
    <scope>NUCLEOTIDE SEQUENCE</scope>
    <source>
        <strain evidence="1">YG-Jan2019</strain>
    </source>
</reference>
<sequence length="80" mass="8672">MSAELISSPPLPCQLTVASEDRLSSSRTRDCRVKVKTHVEGSAERHPCKAHQQCSLGATLCADTPCLSSPTWLSTPNRHV</sequence>
<organism evidence="1 2">
    <name type="scientific">Dallia pectoralis</name>
    <name type="common">Alaska blackfish</name>
    <dbReference type="NCBI Taxonomy" id="75939"/>
    <lineage>
        <taxon>Eukaryota</taxon>
        <taxon>Metazoa</taxon>
        <taxon>Chordata</taxon>
        <taxon>Craniata</taxon>
        <taxon>Vertebrata</taxon>
        <taxon>Euteleostomi</taxon>
        <taxon>Actinopterygii</taxon>
        <taxon>Neopterygii</taxon>
        <taxon>Teleostei</taxon>
        <taxon>Protacanthopterygii</taxon>
        <taxon>Esociformes</taxon>
        <taxon>Umbridae</taxon>
        <taxon>Dallia</taxon>
    </lineage>
</organism>
<proteinExistence type="predicted"/>
<protein>
    <submittedName>
        <fullName evidence="1">Uncharacterized protein</fullName>
    </submittedName>
</protein>
<accession>A0ACC2FF12</accession>
<name>A0ACC2FF12_DALPE</name>